<comment type="caution">
    <text evidence="1">The sequence shown here is derived from an EMBL/GenBank/DDBJ whole genome shotgun (WGS) entry which is preliminary data.</text>
</comment>
<reference evidence="1 2" key="2">
    <citation type="submission" date="2008-11" db="EMBL/GenBank/DDBJ databases">
        <authorList>
            <person name="Fulton L."/>
            <person name="Clifton S."/>
            <person name="Fulton B."/>
            <person name="Xu J."/>
            <person name="Minx P."/>
            <person name="Pepin K.H."/>
            <person name="Johnson M."/>
            <person name="Bhonagiri V."/>
            <person name="Nash W.E."/>
            <person name="Mardis E.R."/>
            <person name="Wilson R.K."/>
        </authorList>
    </citation>
    <scope>NUCLEOTIDE SEQUENCE [LARGE SCALE GENOMIC DNA]</scope>
    <source>
        <strain evidence="1 2">ATCC 43243</strain>
    </source>
</reference>
<dbReference type="EMBL" id="ABVQ01000036">
    <property type="protein sequence ID" value="EEC56880.1"/>
    <property type="molecule type" value="Genomic_DNA"/>
</dbReference>
<dbReference type="STRING" id="483218.BACPEC_01366"/>
<evidence type="ECO:0000313" key="1">
    <source>
        <dbReference type="EMBL" id="EEC56880.1"/>
    </source>
</evidence>
<evidence type="ECO:0000313" key="2">
    <source>
        <dbReference type="Proteomes" id="UP000003136"/>
    </source>
</evidence>
<name>B7AT96_9FIRM</name>
<keyword evidence="2" id="KW-1185">Reference proteome</keyword>
<dbReference type="AlphaFoldDB" id="B7AT96"/>
<organism evidence="1 2">
    <name type="scientific">[Bacteroides] pectinophilus ATCC 43243</name>
    <dbReference type="NCBI Taxonomy" id="483218"/>
    <lineage>
        <taxon>Bacteria</taxon>
        <taxon>Bacillati</taxon>
        <taxon>Bacillota</taxon>
        <taxon>Clostridia</taxon>
        <taxon>Eubacteriales</taxon>
    </lineage>
</organism>
<protein>
    <submittedName>
        <fullName evidence="1">Uncharacterized protein</fullName>
    </submittedName>
</protein>
<gene>
    <name evidence="1" type="ORF">BACPEC_01366</name>
</gene>
<accession>B7AT96</accession>
<reference evidence="1 2" key="1">
    <citation type="submission" date="2008-11" db="EMBL/GenBank/DDBJ databases">
        <title>Draft genome sequence of Bacteroides pectinophilus (ATCC 43243).</title>
        <authorList>
            <person name="Sudarsanam P."/>
            <person name="Ley R."/>
            <person name="Guruge J."/>
            <person name="Turnbaugh P.J."/>
            <person name="Mahowald M."/>
            <person name="Liep D."/>
            <person name="Gordon J."/>
        </authorList>
    </citation>
    <scope>NUCLEOTIDE SEQUENCE [LARGE SCALE GENOMIC DNA]</scope>
    <source>
        <strain evidence="1 2">ATCC 43243</strain>
    </source>
</reference>
<dbReference type="HOGENOM" id="CLU_2462705_0_0_9"/>
<proteinExistence type="predicted"/>
<dbReference type="Proteomes" id="UP000003136">
    <property type="component" value="Unassembled WGS sequence"/>
</dbReference>
<sequence>MKRKFKRKNEKKHILVILLIIIVTAAAVVGAAAVIFRVNTIEYIGDDHYSDEELTEKNFLTEVTRMHCCIFLWGSVNIKRFHSFRSMR</sequence>